<keyword evidence="3" id="KW-1185">Reference proteome</keyword>
<name>A0A8K0VT70_9PLEO</name>
<dbReference type="InterPro" id="IPR027443">
    <property type="entry name" value="IPNS-like_sf"/>
</dbReference>
<dbReference type="PANTHER" id="PTHR30613:SF1">
    <property type="entry name" value="DUF1479 DOMAIN PROTEIN (AFU_ORTHOLOGUE AFUA_5G09280)"/>
    <property type="match status" value="1"/>
</dbReference>
<feature type="region of interest" description="Disordered" evidence="1">
    <location>
        <begin position="400"/>
        <end position="419"/>
    </location>
</feature>
<accession>A0A8K0VT70</accession>
<dbReference type="OrthoDB" id="8249012at2759"/>
<evidence type="ECO:0000313" key="2">
    <source>
        <dbReference type="EMBL" id="KAH7074261.1"/>
    </source>
</evidence>
<dbReference type="Proteomes" id="UP000813461">
    <property type="component" value="Unassembled WGS sequence"/>
</dbReference>
<evidence type="ECO:0000313" key="3">
    <source>
        <dbReference type="Proteomes" id="UP000813461"/>
    </source>
</evidence>
<protein>
    <recommendedName>
        <fullName evidence="4">DUF1479-domain-containing protein</fullName>
    </recommendedName>
</protein>
<comment type="caution">
    <text evidence="2">The sequence shown here is derived from an EMBL/GenBank/DDBJ whole genome shotgun (WGS) entry which is preliminary data.</text>
</comment>
<organism evidence="2 3">
    <name type="scientific">Paraphoma chrysanthemicola</name>
    <dbReference type="NCBI Taxonomy" id="798071"/>
    <lineage>
        <taxon>Eukaryota</taxon>
        <taxon>Fungi</taxon>
        <taxon>Dikarya</taxon>
        <taxon>Ascomycota</taxon>
        <taxon>Pezizomycotina</taxon>
        <taxon>Dothideomycetes</taxon>
        <taxon>Pleosporomycetidae</taxon>
        <taxon>Pleosporales</taxon>
        <taxon>Pleosporineae</taxon>
        <taxon>Phaeosphaeriaceae</taxon>
        <taxon>Paraphoma</taxon>
    </lineage>
</organism>
<evidence type="ECO:0000256" key="1">
    <source>
        <dbReference type="SAM" id="MobiDB-lite"/>
    </source>
</evidence>
<dbReference type="EMBL" id="JAGMVJ010000021">
    <property type="protein sequence ID" value="KAH7074261.1"/>
    <property type="molecule type" value="Genomic_DNA"/>
</dbReference>
<sequence>MPSVTQEWPPWPEFTSPDSLDGKDSSLLSMKKAIIAEYGADTLRQSWIKVCNELQAVTDEIVEKGNEIIPIFDTSQILADGFTESDQAEVKRIGAFICRSTIPEDETNTLYDDMSKYVSDNKASIQAWPKESPSMLILYSSPIQNTIRSHPSQLGLQLKLNELWHGYDASEGTSPDPLAYFDGLRDRAPGQPFLGLGPHIDAGSLSRWADPAYRKVYDNVFRGNPEKHDSFDISLRKDADPALYKATAHSSVLRTFQGWTALTPTQPREGTIMVYPNLNSVIAYVLLRPFFQPPKEKDADILDPHAWTLSEEDSWFPGTFKSQSQRLSRASHPHLRLEECLVHMPKVNAGDTVWWHCDVCHAVDTEHLGKRNAAVAFIGSCPTTPVNSDYIRRQLEATLAGRPPPDYATGDDTDADETKMKGYVGLDGLSSAARGAFGFDKPN</sequence>
<evidence type="ECO:0008006" key="4">
    <source>
        <dbReference type="Google" id="ProtNLM"/>
    </source>
</evidence>
<dbReference type="Pfam" id="PF07350">
    <property type="entry name" value="Gig2-like"/>
    <property type="match status" value="1"/>
</dbReference>
<dbReference type="InterPro" id="IPR010856">
    <property type="entry name" value="Gig2-like"/>
</dbReference>
<feature type="region of interest" description="Disordered" evidence="1">
    <location>
        <begin position="1"/>
        <end position="20"/>
    </location>
</feature>
<gene>
    <name evidence="2" type="ORF">FB567DRAFT_192587</name>
</gene>
<proteinExistence type="predicted"/>
<dbReference type="AlphaFoldDB" id="A0A8K0VT70"/>
<dbReference type="SUPFAM" id="SSF51197">
    <property type="entry name" value="Clavaminate synthase-like"/>
    <property type="match status" value="1"/>
</dbReference>
<reference evidence="2" key="1">
    <citation type="journal article" date="2021" name="Nat. Commun.">
        <title>Genetic determinants of endophytism in the Arabidopsis root mycobiome.</title>
        <authorList>
            <person name="Mesny F."/>
            <person name="Miyauchi S."/>
            <person name="Thiergart T."/>
            <person name="Pickel B."/>
            <person name="Atanasova L."/>
            <person name="Karlsson M."/>
            <person name="Huettel B."/>
            <person name="Barry K.W."/>
            <person name="Haridas S."/>
            <person name="Chen C."/>
            <person name="Bauer D."/>
            <person name="Andreopoulos W."/>
            <person name="Pangilinan J."/>
            <person name="LaButti K."/>
            <person name="Riley R."/>
            <person name="Lipzen A."/>
            <person name="Clum A."/>
            <person name="Drula E."/>
            <person name="Henrissat B."/>
            <person name="Kohler A."/>
            <person name="Grigoriev I.V."/>
            <person name="Martin F.M."/>
            <person name="Hacquard S."/>
        </authorList>
    </citation>
    <scope>NUCLEOTIDE SEQUENCE</scope>
    <source>
        <strain evidence="2">MPI-SDFR-AT-0120</strain>
    </source>
</reference>
<dbReference type="PANTHER" id="PTHR30613">
    <property type="entry name" value="UNCHARACTERIZED PROTEIN YBIU-RELATED"/>
    <property type="match status" value="1"/>
</dbReference>
<dbReference type="Gene3D" id="2.60.120.330">
    <property type="entry name" value="B-lactam Antibiotic, Isopenicillin N Synthase, Chain"/>
    <property type="match status" value="1"/>
</dbReference>